<dbReference type="Proteomes" id="UP000440224">
    <property type="component" value="Unassembled WGS sequence"/>
</dbReference>
<accession>A0A6N7PL79</accession>
<gene>
    <name evidence="1" type="ORF">GF068_11445</name>
</gene>
<dbReference type="AlphaFoldDB" id="A0A6N7PL79"/>
<evidence type="ECO:0000313" key="1">
    <source>
        <dbReference type="EMBL" id="MRG92537.1"/>
    </source>
</evidence>
<proteinExistence type="predicted"/>
<dbReference type="EMBL" id="WJIE01000003">
    <property type="protein sequence ID" value="MRG92537.1"/>
    <property type="molecule type" value="Genomic_DNA"/>
</dbReference>
<dbReference type="SUPFAM" id="SSF56601">
    <property type="entry name" value="beta-lactamase/transpeptidase-like"/>
    <property type="match status" value="1"/>
</dbReference>
<organism evidence="1 2">
    <name type="scientific">Polyangium spumosum</name>
    <dbReference type="NCBI Taxonomy" id="889282"/>
    <lineage>
        <taxon>Bacteria</taxon>
        <taxon>Pseudomonadati</taxon>
        <taxon>Myxococcota</taxon>
        <taxon>Polyangia</taxon>
        <taxon>Polyangiales</taxon>
        <taxon>Polyangiaceae</taxon>
        <taxon>Polyangium</taxon>
    </lineage>
</organism>
<dbReference type="OrthoDB" id="5485743at2"/>
<dbReference type="GO" id="GO:0016787">
    <property type="term" value="F:hydrolase activity"/>
    <property type="evidence" value="ECO:0007669"/>
    <property type="project" value="UniProtKB-KW"/>
</dbReference>
<sequence length="1004" mass="107736">MLGVSGPAHFRTAHAGHAKTAVWLEDDEMQRTRRKLRATTAGLFLLSGAVTWSCSQGTQSRPESTSPAEELASAQQAVNIPSILADDYQDLSWLLSATHCGTRLSKRTDLEHEKGCIAAVVHGTRIVAIGASGLAYKNRSFWNAPNAPATKDMEINDAFQLGSVSKVYTVLALSKLIESAPTINGHTLTWESTLADAMPWVNLNTPEWDFRKQKKLKHLVSHRAGYCKEPGFRDTGYCSTRGAACTQQNEATVCDGGACGGDGTCRQKGCDASADCNVSGSCVTPAEKGRAYPTPAETYWKPRSPAEMREEVSLFYNDSTNGVPNCPVPITVDYDDGNDNNDEYYSNTGIFMAAAVIDYWSQTGLESYLQTAQPWGPNVSNTFLGYPAGLDRDSTAFTGNAAEKANWLGNLFDESHPMIVSKNYAIENGYSASGANTWNTRWVSPAPQGSYAVNAYDAARFLIRMNRELAPEIKRMTRDSSFFSSTGRNLALNRSNTTSLGFVRNRKLLHHRGVLYGSTWYQFVPESDIAYIAFVHNTGDDTGAVGKVVADLKRLYPFKNNLGVCDGWLPSSCEDNEECDSGVCNGGLCAELRCDSNADCPVTGSCESTSELAVSHGCTDADGGGVSNVQRFYTNPNQALSGTKMFGCSGAVTWQDRATLCAPGFHVCEASEYVNLNTDNERPLYNYWTDDNLGYLAPSVGGMPPSGSCTVGTGPGYWACGLGRGPMRVTTDDTTDALGRDVNIIECGLNGSLQNKWFGGCATTTTNNTAGTLCCGDRAYMPPTPEPSPPGPPDECPVEGCGTTEGGLCATVQLPYLSPLDEYRHPDGNFASDKYCLDDYPDAGIERVCVAYGTNPNQSVGVCRTCTDDAKWPGCECNPNNPDSCGAQTPALVCIPTTGYDSNGQGTFSSGKCALASEPLPSWDCPADCTKIYGDTGYCYHREEGGLFAMCADELDGLDGVICAISGTVWNGSQCVNECASTAQCHTMGYPSAFVCNQDGRCVL</sequence>
<dbReference type="InterPro" id="IPR012338">
    <property type="entry name" value="Beta-lactam/transpept-like"/>
</dbReference>
<dbReference type="Gene3D" id="3.40.710.10">
    <property type="entry name" value="DD-peptidase/beta-lactamase superfamily"/>
    <property type="match status" value="1"/>
</dbReference>
<protein>
    <submittedName>
        <fullName evidence="1">Serine hydrolase</fullName>
    </submittedName>
</protein>
<evidence type="ECO:0000313" key="2">
    <source>
        <dbReference type="Proteomes" id="UP000440224"/>
    </source>
</evidence>
<reference evidence="1 2" key="1">
    <citation type="submission" date="2019-10" db="EMBL/GenBank/DDBJ databases">
        <title>A soil myxobacterium in the family Polyangiaceae.</title>
        <authorList>
            <person name="Li Y."/>
            <person name="Wang J."/>
        </authorList>
    </citation>
    <scope>NUCLEOTIDE SEQUENCE [LARGE SCALE GENOMIC DNA]</scope>
    <source>
        <strain evidence="1 2">DSM 14734</strain>
    </source>
</reference>
<comment type="caution">
    <text evidence="1">The sequence shown here is derived from an EMBL/GenBank/DDBJ whole genome shotgun (WGS) entry which is preliminary data.</text>
</comment>
<keyword evidence="1" id="KW-0378">Hydrolase</keyword>
<name>A0A6N7PL79_9BACT</name>
<keyword evidence="2" id="KW-1185">Reference proteome</keyword>